<keyword evidence="1" id="KW-0805">Transcription regulation</keyword>
<proteinExistence type="predicted"/>
<reference evidence="6 7" key="1">
    <citation type="submission" date="2018-05" db="EMBL/GenBank/DDBJ databases">
        <title>Genomic Encyclopedia of Type Strains, Phase IV (KMG-IV): sequencing the most valuable type-strain genomes for metagenomic binning, comparative biology and taxonomic classification.</title>
        <authorList>
            <person name="Goeker M."/>
        </authorList>
    </citation>
    <scope>NUCLEOTIDE SEQUENCE [LARGE SCALE GENOMIC DNA]</scope>
    <source>
        <strain evidence="6 7">DSM 19792</strain>
    </source>
</reference>
<dbReference type="SUPFAM" id="SSF46689">
    <property type="entry name" value="Homeodomain-like"/>
    <property type="match status" value="1"/>
</dbReference>
<dbReference type="Proteomes" id="UP000247792">
    <property type="component" value="Unassembled WGS sequence"/>
</dbReference>
<feature type="DNA-binding region" description="H-T-H motif" evidence="4">
    <location>
        <begin position="38"/>
        <end position="57"/>
    </location>
</feature>
<dbReference type="GO" id="GO:0000976">
    <property type="term" value="F:transcription cis-regulatory region binding"/>
    <property type="evidence" value="ECO:0007669"/>
    <property type="project" value="TreeGrafter"/>
</dbReference>
<dbReference type="PANTHER" id="PTHR30055">
    <property type="entry name" value="HTH-TYPE TRANSCRIPTIONAL REGULATOR RUTR"/>
    <property type="match status" value="1"/>
</dbReference>
<feature type="domain" description="HTH tetR-type" evidence="5">
    <location>
        <begin position="15"/>
        <end position="75"/>
    </location>
</feature>
<evidence type="ECO:0000259" key="5">
    <source>
        <dbReference type="PROSITE" id="PS50977"/>
    </source>
</evidence>
<protein>
    <submittedName>
        <fullName evidence="6">TetR family transcriptional regulator</fullName>
    </submittedName>
</protein>
<keyword evidence="2 4" id="KW-0238">DNA-binding</keyword>
<sequence length="209" mass="24293">MKAAPKTRKTSEGPRLSREDWLDAAFKAVVEGGFDNVRVLVLADKLGVTRGSFYWHFADHAELVSDLLKQWREYQREQDRIARSEIDPDPQKDLERLIDIALRHGGKDLEYMRFELALRGYGRRDAEVARMLVEVDQERMDMVIEKYMRLTKNDAQKSQELASLFYLAIVGSYQALSRPVNPPMIREYLKSIIANYLVQEQQAGKTRKK</sequence>
<dbReference type="PROSITE" id="PS50977">
    <property type="entry name" value="HTH_TETR_2"/>
    <property type="match status" value="1"/>
</dbReference>
<dbReference type="EMBL" id="QJKB01000008">
    <property type="protein sequence ID" value="PXX40178.1"/>
    <property type="molecule type" value="Genomic_DNA"/>
</dbReference>
<dbReference type="Pfam" id="PF00440">
    <property type="entry name" value="TetR_N"/>
    <property type="match status" value="1"/>
</dbReference>
<keyword evidence="3" id="KW-0804">Transcription</keyword>
<dbReference type="InterPro" id="IPR050109">
    <property type="entry name" value="HTH-type_TetR-like_transc_reg"/>
</dbReference>
<accession>A0A318J8G2</accession>
<keyword evidence="7" id="KW-1185">Reference proteome</keyword>
<comment type="caution">
    <text evidence="6">The sequence shown here is derived from an EMBL/GenBank/DDBJ whole genome shotgun (WGS) entry which is preliminary data.</text>
</comment>
<organism evidence="6 7">
    <name type="scientific">Undibacterium pigrum</name>
    <dbReference type="NCBI Taxonomy" id="401470"/>
    <lineage>
        <taxon>Bacteria</taxon>
        <taxon>Pseudomonadati</taxon>
        <taxon>Pseudomonadota</taxon>
        <taxon>Betaproteobacteria</taxon>
        <taxon>Burkholderiales</taxon>
        <taxon>Oxalobacteraceae</taxon>
        <taxon>Undibacterium</taxon>
    </lineage>
</organism>
<dbReference type="OrthoDB" id="5816932at2"/>
<dbReference type="AlphaFoldDB" id="A0A318J8G2"/>
<dbReference type="PANTHER" id="PTHR30055:SF234">
    <property type="entry name" value="HTH-TYPE TRANSCRIPTIONAL REGULATOR BETI"/>
    <property type="match status" value="1"/>
</dbReference>
<dbReference type="PRINTS" id="PR00455">
    <property type="entry name" value="HTHTETR"/>
</dbReference>
<gene>
    <name evidence="6" type="ORF">DFR42_10811</name>
</gene>
<dbReference type="GO" id="GO:0003700">
    <property type="term" value="F:DNA-binding transcription factor activity"/>
    <property type="evidence" value="ECO:0007669"/>
    <property type="project" value="TreeGrafter"/>
</dbReference>
<evidence type="ECO:0000256" key="3">
    <source>
        <dbReference type="ARBA" id="ARBA00023163"/>
    </source>
</evidence>
<name>A0A318J8G2_9BURK</name>
<evidence type="ECO:0000313" key="7">
    <source>
        <dbReference type="Proteomes" id="UP000247792"/>
    </source>
</evidence>
<dbReference type="Gene3D" id="1.10.357.10">
    <property type="entry name" value="Tetracycline Repressor, domain 2"/>
    <property type="match status" value="1"/>
</dbReference>
<dbReference type="InterPro" id="IPR009057">
    <property type="entry name" value="Homeodomain-like_sf"/>
</dbReference>
<dbReference type="RefSeq" id="WP_110256925.1">
    <property type="nucleotide sequence ID" value="NZ_QJKB01000008.1"/>
</dbReference>
<evidence type="ECO:0000256" key="4">
    <source>
        <dbReference type="PROSITE-ProRule" id="PRU00335"/>
    </source>
</evidence>
<evidence type="ECO:0000313" key="6">
    <source>
        <dbReference type="EMBL" id="PXX40178.1"/>
    </source>
</evidence>
<evidence type="ECO:0000256" key="1">
    <source>
        <dbReference type="ARBA" id="ARBA00023015"/>
    </source>
</evidence>
<dbReference type="InterPro" id="IPR001647">
    <property type="entry name" value="HTH_TetR"/>
</dbReference>
<evidence type="ECO:0000256" key="2">
    <source>
        <dbReference type="ARBA" id="ARBA00023125"/>
    </source>
</evidence>